<keyword evidence="6" id="KW-1185">Reference proteome</keyword>
<keyword evidence="2" id="KW-0158">Chromosome</keyword>
<evidence type="ECO:0000256" key="3">
    <source>
        <dbReference type="SAM" id="MobiDB-lite"/>
    </source>
</evidence>
<dbReference type="GO" id="GO:0070187">
    <property type="term" value="C:shelterin complex"/>
    <property type="evidence" value="ECO:0007669"/>
    <property type="project" value="TreeGrafter"/>
</dbReference>
<dbReference type="PROSITE" id="PS50172">
    <property type="entry name" value="BRCT"/>
    <property type="match status" value="1"/>
</dbReference>
<comment type="subunit">
    <text evidence="2">Homodimer.</text>
</comment>
<evidence type="ECO:0000313" key="5">
    <source>
        <dbReference type="EMBL" id="KAF9513945.1"/>
    </source>
</evidence>
<organism evidence="5 6">
    <name type="scientific">Hydnum rufescens UP504</name>
    <dbReference type="NCBI Taxonomy" id="1448309"/>
    <lineage>
        <taxon>Eukaryota</taxon>
        <taxon>Fungi</taxon>
        <taxon>Dikarya</taxon>
        <taxon>Basidiomycota</taxon>
        <taxon>Agaricomycotina</taxon>
        <taxon>Agaricomycetes</taxon>
        <taxon>Cantharellales</taxon>
        <taxon>Hydnaceae</taxon>
        <taxon>Hydnum</taxon>
    </lineage>
</organism>
<dbReference type="InterPro" id="IPR036420">
    <property type="entry name" value="BRCT_dom_sf"/>
</dbReference>
<dbReference type="CDD" id="cd11655">
    <property type="entry name" value="rap1_myb-like"/>
    <property type="match status" value="1"/>
</dbReference>
<dbReference type="GO" id="GO:0031848">
    <property type="term" value="P:protection from non-homologous end joining at telomere"/>
    <property type="evidence" value="ECO:0007669"/>
    <property type="project" value="TreeGrafter"/>
</dbReference>
<proteinExistence type="inferred from homology"/>
<protein>
    <recommendedName>
        <fullName evidence="2">DNA-binding protein RAP1</fullName>
    </recommendedName>
</protein>
<dbReference type="InterPro" id="IPR039595">
    <property type="entry name" value="TE2IP/Rap1"/>
</dbReference>
<feature type="domain" description="BRCT" evidence="4">
    <location>
        <begin position="10"/>
        <end position="94"/>
    </location>
</feature>
<dbReference type="Gene3D" id="3.40.50.10190">
    <property type="entry name" value="BRCT domain"/>
    <property type="match status" value="1"/>
</dbReference>
<keyword evidence="2" id="KW-0779">Telomere</keyword>
<dbReference type="Proteomes" id="UP000886523">
    <property type="component" value="Unassembled WGS sequence"/>
</dbReference>
<comment type="function">
    <text evidence="2">Involved in the regulation of telomere length, clustering and has a specific role in telomere position effect (TPE).</text>
</comment>
<dbReference type="AlphaFoldDB" id="A0A9P6AYY8"/>
<evidence type="ECO:0000256" key="2">
    <source>
        <dbReference type="RuleBase" id="RU367107"/>
    </source>
</evidence>
<dbReference type="PANTHER" id="PTHR16466:SF6">
    <property type="entry name" value="TELOMERIC REPEAT-BINDING FACTOR 2-INTERACTING PROTEIN 1"/>
    <property type="match status" value="1"/>
</dbReference>
<dbReference type="Gene3D" id="1.10.10.60">
    <property type="entry name" value="Homeodomain-like"/>
    <property type="match status" value="1"/>
</dbReference>
<dbReference type="EMBL" id="MU128966">
    <property type="protein sequence ID" value="KAF9513945.1"/>
    <property type="molecule type" value="Genomic_DNA"/>
</dbReference>
<evidence type="ECO:0000313" key="6">
    <source>
        <dbReference type="Proteomes" id="UP000886523"/>
    </source>
</evidence>
<dbReference type="OrthoDB" id="435460at2759"/>
<comment type="caution">
    <text evidence="5">The sequence shown here is derived from an EMBL/GenBank/DDBJ whole genome shotgun (WGS) entry which is preliminary data.</text>
</comment>
<dbReference type="PANTHER" id="PTHR16466">
    <property type="entry name" value="TELOMERE REPEAT-BINDING FACTOR 2-INTERACTING PROTEIN 1"/>
    <property type="match status" value="1"/>
</dbReference>
<feature type="compositionally biased region" description="Polar residues" evidence="3">
    <location>
        <begin position="376"/>
        <end position="386"/>
    </location>
</feature>
<feature type="compositionally biased region" description="Polar residues" evidence="3">
    <location>
        <begin position="352"/>
        <end position="363"/>
    </location>
</feature>
<sequence>MNSVLFTGPLKFYISPTLPSAIQDDLRRLIQDHGGRVLDRSEKDEKHIRYIYLIDPRQYTQRASSTSEAVYISFTFIRACIEGSRVLSLEDMISSSCTPLFMQDNKPVPIFIHPSMHGASCNELKMTITKYGGCLVDNTQNAKIILVNDNKAKVYKTLKKNCAATEIYVEQATFTPEEETHLMAYIAKTVPFNEEGDRSTREIYQSLVDDTHQYPWAVTHSWKSWRDHYYAEQHRFDPAIQKYLDAHPHYRDQHATAHTHHHQALPPIKRPLSTGHPSQQTILLGKLAPSSSHILPKQENPNTHKPKNMLILSDLEEETAPESFPSDQRREKRSVNGIIVISSDEDMCHSGATENSESKQQLSHGLHFSNPGGPNDFSQTLTQRLESSSSLSSKDAHESSTQRIYSPPTKRRRVEERNGSSSISPRNPTLEIPGDGLSVTQMVEDGFQLAPPNDMIGGTSEEDIFGSPPVRIRVKSKFSRAKGFLQDAKSFHPKYSNDSM</sequence>
<evidence type="ECO:0000259" key="4">
    <source>
        <dbReference type="PROSITE" id="PS50172"/>
    </source>
</evidence>
<gene>
    <name evidence="5" type="ORF">BS47DRAFT_1362037</name>
</gene>
<dbReference type="InterPro" id="IPR001357">
    <property type="entry name" value="BRCT_dom"/>
</dbReference>
<evidence type="ECO:0000256" key="1">
    <source>
        <dbReference type="ARBA" id="ARBA00023242"/>
    </source>
</evidence>
<feature type="region of interest" description="Disordered" evidence="3">
    <location>
        <begin position="346"/>
        <end position="435"/>
    </location>
</feature>
<dbReference type="SUPFAM" id="SSF52113">
    <property type="entry name" value="BRCT domain"/>
    <property type="match status" value="1"/>
</dbReference>
<dbReference type="GO" id="GO:0042162">
    <property type="term" value="F:telomeric DNA binding"/>
    <property type="evidence" value="ECO:0007669"/>
    <property type="project" value="TreeGrafter"/>
</dbReference>
<feature type="region of interest" description="Disordered" evidence="3">
    <location>
        <begin position="253"/>
        <end position="278"/>
    </location>
</feature>
<dbReference type="GO" id="GO:0010833">
    <property type="term" value="P:telomere maintenance via telomere lengthening"/>
    <property type="evidence" value="ECO:0007669"/>
    <property type="project" value="UniProtKB-UniRule"/>
</dbReference>
<comment type="similarity">
    <text evidence="2">Belongs to the RAP1 family.</text>
</comment>
<dbReference type="Pfam" id="PF16589">
    <property type="entry name" value="BRCT_2"/>
    <property type="match status" value="1"/>
</dbReference>
<keyword evidence="1 2" id="KW-0539">Nucleus</keyword>
<name>A0A9P6AYY8_9AGAM</name>
<reference evidence="5" key="1">
    <citation type="journal article" date="2020" name="Nat. Commun.">
        <title>Large-scale genome sequencing of mycorrhizal fungi provides insights into the early evolution of symbiotic traits.</title>
        <authorList>
            <person name="Miyauchi S."/>
            <person name="Kiss E."/>
            <person name="Kuo A."/>
            <person name="Drula E."/>
            <person name="Kohler A."/>
            <person name="Sanchez-Garcia M."/>
            <person name="Morin E."/>
            <person name="Andreopoulos B."/>
            <person name="Barry K.W."/>
            <person name="Bonito G."/>
            <person name="Buee M."/>
            <person name="Carver A."/>
            <person name="Chen C."/>
            <person name="Cichocki N."/>
            <person name="Clum A."/>
            <person name="Culley D."/>
            <person name="Crous P.W."/>
            <person name="Fauchery L."/>
            <person name="Girlanda M."/>
            <person name="Hayes R.D."/>
            <person name="Keri Z."/>
            <person name="LaButti K."/>
            <person name="Lipzen A."/>
            <person name="Lombard V."/>
            <person name="Magnuson J."/>
            <person name="Maillard F."/>
            <person name="Murat C."/>
            <person name="Nolan M."/>
            <person name="Ohm R.A."/>
            <person name="Pangilinan J."/>
            <person name="Pereira M.F."/>
            <person name="Perotto S."/>
            <person name="Peter M."/>
            <person name="Pfister S."/>
            <person name="Riley R."/>
            <person name="Sitrit Y."/>
            <person name="Stielow J.B."/>
            <person name="Szollosi G."/>
            <person name="Zifcakova L."/>
            <person name="Stursova M."/>
            <person name="Spatafora J.W."/>
            <person name="Tedersoo L."/>
            <person name="Vaario L.M."/>
            <person name="Yamada A."/>
            <person name="Yan M."/>
            <person name="Wang P."/>
            <person name="Xu J."/>
            <person name="Bruns T."/>
            <person name="Baldrian P."/>
            <person name="Vilgalys R."/>
            <person name="Dunand C."/>
            <person name="Henrissat B."/>
            <person name="Grigoriev I.V."/>
            <person name="Hibbett D."/>
            <person name="Nagy L.G."/>
            <person name="Martin F.M."/>
        </authorList>
    </citation>
    <scope>NUCLEOTIDE SEQUENCE</scope>
    <source>
        <strain evidence="5">UP504</strain>
    </source>
</reference>
<comment type="subcellular location">
    <subcellularLocation>
        <location evidence="2">Nucleus</location>
    </subcellularLocation>
    <subcellularLocation>
        <location evidence="2">Chromosome</location>
        <location evidence="2">Telomere</location>
    </subcellularLocation>
</comment>
<accession>A0A9P6AYY8</accession>